<dbReference type="InterPro" id="IPR001179">
    <property type="entry name" value="PPIase_FKBP_dom"/>
</dbReference>
<dbReference type="Pfam" id="PF00254">
    <property type="entry name" value="FKBP_C"/>
    <property type="match status" value="1"/>
</dbReference>
<evidence type="ECO:0000256" key="16">
    <source>
        <dbReference type="SAM" id="MobiDB-lite"/>
    </source>
</evidence>
<keyword evidence="9 12" id="KW-0131">Cell cycle</keyword>
<keyword evidence="6 12" id="KW-0697">Rotamase</keyword>
<feature type="domain" description="PPIase FKBP-type" evidence="17">
    <location>
        <begin position="163"/>
        <end position="243"/>
    </location>
</feature>
<protein>
    <recommendedName>
        <fullName evidence="4 12">Trigger factor</fullName>
        <shortName evidence="12">TF</shortName>
        <ecNumber evidence="3 12">5.2.1.8</ecNumber>
    </recommendedName>
    <alternativeName>
        <fullName evidence="11 12">PPIase</fullName>
    </alternativeName>
</protein>
<comment type="catalytic activity">
    <reaction evidence="1 12 13">
        <text>[protein]-peptidylproline (omega=180) = [protein]-peptidylproline (omega=0)</text>
        <dbReference type="Rhea" id="RHEA:16237"/>
        <dbReference type="Rhea" id="RHEA-COMP:10747"/>
        <dbReference type="Rhea" id="RHEA-COMP:10748"/>
        <dbReference type="ChEBI" id="CHEBI:83833"/>
        <dbReference type="ChEBI" id="CHEBI:83834"/>
        <dbReference type="EC" id="5.2.1.8"/>
    </reaction>
</comment>
<dbReference type="GO" id="GO:0015031">
    <property type="term" value="P:protein transport"/>
    <property type="evidence" value="ECO:0007669"/>
    <property type="project" value="UniProtKB-UniRule"/>
</dbReference>
<dbReference type="InterPro" id="IPR046357">
    <property type="entry name" value="PPIase_dom_sf"/>
</dbReference>
<dbReference type="NCBIfam" id="TIGR00115">
    <property type="entry name" value="tig"/>
    <property type="match status" value="1"/>
</dbReference>
<dbReference type="GO" id="GO:0005737">
    <property type="term" value="C:cytoplasm"/>
    <property type="evidence" value="ECO:0007669"/>
    <property type="project" value="UniProtKB-SubCell"/>
</dbReference>
<dbReference type="EC" id="5.2.1.8" evidence="3 12"/>
<dbReference type="InterPro" id="IPR008881">
    <property type="entry name" value="Trigger_fac_ribosome-bd_bac"/>
</dbReference>
<evidence type="ECO:0000256" key="2">
    <source>
        <dbReference type="ARBA" id="ARBA00005464"/>
    </source>
</evidence>
<evidence type="ECO:0000313" key="19">
    <source>
        <dbReference type="Proteomes" id="UP000623678"/>
    </source>
</evidence>
<dbReference type="PROSITE" id="PS50059">
    <property type="entry name" value="FKBP_PPIASE"/>
    <property type="match status" value="1"/>
</dbReference>
<name>A0A926ELH0_9FIRM</name>
<sequence>MSLTAVNKKENNQVELEITVGAEEFKAAVDAAFKKNAPKIQIPGFRKGKAPRKMIEKMYGEGVFYEDAVNELYPKAYEAAVDEADIEPVDRADIEVEKVDADGFTFKATVTVKPEVEVSDYKGIKAEKTILLATEEEVNSEIDRRREQNARIITVEGRAAENGDTAHINFEGFLEGKPFAGGKGEDYPLVLGSGSFIPGFEEQVVGHNAGDEFEVNVSFPEDYHAEDLKGKAVVFNVKVLEIKNKELPELDDEFAKDISEFDTLDQLKEDIKAKLQQAKDEQSKTQLENTLVEKVIENMKGDIPQCMIDRRVDELIREFEYRLQSQGLNLQTYLKFTGGDMDAFRKNFEEQANVQVKTRLALEKIAQVEKLDATQEELDAEYKKIAESYGMEADKVKELLPEKEIKKDIASGKALDLIRDTAVVKEVAEKKEKAEKPKKTAKKASKSAEGEEEKPKKTTKAAKAADGEEKPKKAPKAKKVKEEKPADAE</sequence>
<dbReference type="Gene3D" id="3.10.50.40">
    <property type="match status" value="1"/>
</dbReference>
<dbReference type="Pfam" id="PF05697">
    <property type="entry name" value="Trigger_N"/>
    <property type="match status" value="1"/>
</dbReference>
<keyword evidence="19" id="KW-1185">Reference proteome</keyword>
<dbReference type="InterPro" id="IPR027304">
    <property type="entry name" value="Trigger_fact/SurA_dom_sf"/>
</dbReference>
<keyword evidence="8 12" id="KW-0413">Isomerase</keyword>
<dbReference type="Pfam" id="PF05698">
    <property type="entry name" value="Trigger_C"/>
    <property type="match status" value="1"/>
</dbReference>
<feature type="compositionally biased region" description="Basic and acidic residues" evidence="16">
    <location>
        <begin position="446"/>
        <end position="456"/>
    </location>
</feature>
<evidence type="ECO:0000256" key="10">
    <source>
        <dbReference type="ARBA" id="ARBA00024849"/>
    </source>
</evidence>
<dbReference type="FunFam" id="3.10.50.40:FF:000001">
    <property type="entry name" value="Trigger factor"/>
    <property type="match status" value="1"/>
</dbReference>
<comment type="similarity">
    <text evidence="2 12 14">Belongs to the FKBP-type PPIase family. Tig subfamily.</text>
</comment>
<evidence type="ECO:0000256" key="11">
    <source>
        <dbReference type="ARBA" id="ARBA00029986"/>
    </source>
</evidence>
<evidence type="ECO:0000256" key="9">
    <source>
        <dbReference type="ARBA" id="ARBA00023306"/>
    </source>
</evidence>
<dbReference type="HAMAP" id="MF_00303">
    <property type="entry name" value="Trigger_factor_Tig"/>
    <property type="match status" value="1"/>
</dbReference>
<evidence type="ECO:0000313" key="18">
    <source>
        <dbReference type="EMBL" id="MBC8584063.1"/>
    </source>
</evidence>
<gene>
    <name evidence="12" type="primary">tig</name>
    <name evidence="18" type="ORF">H8705_00500</name>
</gene>
<feature type="compositionally biased region" description="Basic and acidic residues" evidence="16">
    <location>
        <begin position="480"/>
        <end position="489"/>
    </location>
</feature>
<dbReference type="GO" id="GO:0043335">
    <property type="term" value="P:protein unfolding"/>
    <property type="evidence" value="ECO:0007669"/>
    <property type="project" value="TreeGrafter"/>
</dbReference>
<evidence type="ECO:0000256" key="8">
    <source>
        <dbReference type="ARBA" id="ARBA00023235"/>
    </source>
</evidence>
<dbReference type="SUPFAM" id="SSF109998">
    <property type="entry name" value="Triger factor/SurA peptide-binding domain-like"/>
    <property type="match status" value="1"/>
</dbReference>
<dbReference type="InterPro" id="IPR005215">
    <property type="entry name" value="Trig_fac"/>
</dbReference>
<comment type="domain">
    <text evidence="12">Consists of 3 domains; the N-terminus binds the ribosome, the middle domain has PPIase activity, while the C-terminus has intrinsic chaperone activity on its own.</text>
</comment>
<dbReference type="GO" id="GO:0043022">
    <property type="term" value="F:ribosome binding"/>
    <property type="evidence" value="ECO:0007669"/>
    <property type="project" value="TreeGrafter"/>
</dbReference>
<feature type="compositionally biased region" description="Basic and acidic residues" evidence="16">
    <location>
        <begin position="463"/>
        <end position="472"/>
    </location>
</feature>
<keyword evidence="5 12" id="KW-0132">Cell division</keyword>
<comment type="function">
    <text evidence="10 12">Involved in protein export. Acts as a chaperone by maintaining the newly synthesized protein in an open conformation. Functions as a peptidyl-prolyl cis-trans isomerase.</text>
</comment>
<dbReference type="PANTHER" id="PTHR30560">
    <property type="entry name" value="TRIGGER FACTOR CHAPERONE AND PEPTIDYL-PROLYL CIS/TRANS ISOMERASE"/>
    <property type="match status" value="1"/>
</dbReference>
<keyword evidence="15" id="KW-0175">Coiled coil</keyword>
<dbReference type="SUPFAM" id="SSF102735">
    <property type="entry name" value="Trigger factor ribosome-binding domain"/>
    <property type="match status" value="1"/>
</dbReference>
<dbReference type="GO" id="GO:0003755">
    <property type="term" value="F:peptidyl-prolyl cis-trans isomerase activity"/>
    <property type="evidence" value="ECO:0007669"/>
    <property type="project" value="UniProtKB-UniRule"/>
</dbReference>
<dbReference type="PANTHER" id="PTHR30560:SF3">
    <property type="entry name" value="TRIGGER FACTOR-LIKE PROTEIN TIG, CHLOROPLASTIC"/>
    <property type="match status" value="1"/>
</dbReference>
<comment type="subcellular location">
    <subcellularLocation>
        <location evidence="12">Cytoplasm</location>
    </subcellularLocation>
    <text evidence="12">About half TF is bound to the ribosome near the polypeptide exit tunnel while the other half is free in the cytoplasm.</text>
</comment>
<proteinExistence type="inferred from homology"/>
<dbReference type="Gene3D" id="3.30.70.1050">
    <property type="entry name" value="Trigger factor ribosome-binding domain"/>
    <property type="match status" value="1"/>
</dbReference>
<feature type="compositionally biased region" description="Basic and acidic residues" evidence="16">
    <location>
        <begin position="427"/>
        <end position="438"/>
    </location>
</feature>
<organism evidence="18 19">
    <name type="scientific">Youxingia wuxianensis</name>
    <dbReference type="NCBI Taxonomy" id="2763678"/>
    <lineage>
        <taxon>Bacteria</taxon>
        <taxon>Bacillati</taxon>
        <taxon>Bacillota</taxon>
        <taxon>Clostridia</taxon>
        <taxon>Eubacteriales</taxon>
        <taxon>Oscillospiraceae</taxon>
        <taxon>Youxingia</taxon>
    </lineage>
</organism>
<dbReference type="Proteomes" id="UP000623678">
    <property type="component" value="Unassembled WGS sequence"/>
</dbReference>
<evidence type="ECO:0000256" key="13">
    <source>
        <dbReference type="PROSITE-ProRule" id="PRU00277"/>
    </source>
</evidence>
<keyword evidence="7 12" id="KW-0143">Chaperone</keyword>
<evidence type="ECO:0000256" key="7">
    <source>
        <dbReference type="ARBA" id="ARBA00023186"/>
    </source>
</evidence>
<dbReference type="InterPro" id="IPR008880">
    <property type="entry name" value="Trigger_fac_C"/>
</dbReference>
<evidence type="ECO:0000256" key="12">
    <source>
        <dbReference type="HAMAP-Rule" id="MF_00303"/>
    </source>
</evidence>
<dbReference type="EMBL" id="JACRTD010000001">
    <property type="protein sequence ID" value="MBC8584063.1"/>
    <property type="molecule type" value="Genomic_DNA"/>
</dbReference>
<dbReference type="GO" id="GO:0051083">
    <property type="term" value="P:'de novo' cotranslational protein folding"/>
    <property type="evidence" value="ECO:0007669"/>
    <property type="project" value="TreeGrafter"/>
</dbReference>
<dbReference type="Gene3D" id="1.10.3120.10">
    <property type="entry name" value="Trigger factor, C-terminal domain"/>
    <property type="match status" value="1"/>
</dbReference>
<evidence type="ECO:0000256" key="1">
    <source>
        <dbReference type="ARBA" id="ARBA00000971"/>
    </source>
</evidence>
<dbReference type="SUPFAM" id="SSF54534">
    <property type="entry name" value="FKBP-like"/>
    <property type="match status" value="1"/>
</dbReference>
<comment type="caution">
    <text evidence="18">The sequence shown here is derived from an EMBL/GenBank/DDBJ whole genome shotgun (WGS) entry which is preliminary data.</text>
</comment>
<evidence type="ECO:0000256" key="4">
    <source>
        <dbReference type="ARBA" id="ARBA00016902"/>
    </source>
</evidence>
<dbReference type="InterPro" id="IPR036611">
    <property type="entry name" value="Trigger_fac_ribosome-bd_sf"/>
</dbReference>
<dbReference type="RefSeq" id="WP_262393919.1">
    <property type="nucleotide sequence ID" value="NZ_JACRTD010000001.1"/>
</dbReference>
<dbReference type="GO" id="GO:0044183">
    <property type="term" value="F:protein folding chaperone"/>
    <property type="evidence" value="ECO:0007669"/>
    <property type="project" value="TreeGrafter"/>
</dbReference>
<dbReference type="InterPro" id="IPR037041">
    <property type="entry name" value="Trigger_fac_C_sf"/>
</dbReference>
<feature type="coiled-coil region" evidence="15">
    <location>
        <begin position="261"/>
        <end position="288"/>
    </location>
</feature>
<reference evidence="18" key="1">
    <citation type="submission" date="2020-08" db="EMBL/GenBank/DDBJ databases">
        <title>Genome public.</title>
        <authorList>
            <person name="Liu C."/>
            <person name="Sun Q."/>
        </authorList>
    </citation>
    <scope>NUCLEOTIDE SEQUENCE</scope>
    <source>
        <strain evidence="18">NSJ-64</strain>
    </source>
</reference>
<evidence type="ECO:0000256" key="14">
    <source>
        <dbReference type="RuleBase" id="RU003914"/>
    </source>
</evidence>
<dbReference type="PIRSF" id="PIRSF003095">
    <property type="entry name" value="Trigger_factor"/>
    <property type="match status" value="1"/>
</dbReference>
<evidence type="ECO:0000256" key="6">
    <source>
        <dbReference type="ARBA" id="ARBA00023110"/>
    </source>
</evidence>
<keyword evidence="12" id="KW-0963">Cytoplasm</keyword>
<evidence type="ECO:0000259" key="17">
    <source>
        <dbReference type="PROSITE" id="PS50059"/>
    </source>
</evidence>
<evidence type="ECO:0000256" key="3">
    <source>
        <dbReference type="ARBA" id="ARBA00013194"/>
    </source>
</evidence>
<accession>A0A926ELH0</accession>
<evidence type="ECO:0000256" key="5">
    <source>
        <dbReference type="ARBA" id="ARBA00022618"/>
    </source>
</evidence>
<feature type="region of interest" description="Disordered" evidence="16">
    <location>
        <begin position="427"/>
        <end position="489"/>
    </location>
</feature>
<dbReference type="GO" id="GO:0051301">
    <property type="term" value="P:cell division"/>
    <property type="evidence" value="ECO:0007669"/>
    <property type="project" value="UniProtKB-KW"/>
</dbReference>
<evidence type="ECO:0000256" key="15">
    <source>
        <dbReference type="SAM" id="Coils"/>
    </source>
</evidence>
<dbReference type="AlphaFoldDB" id="A0A926ELH0"/>